<dbReference type="InterPro" id="IPR050855">
    <property type="entry name" value="NDM-1-like"/>
</dbReference>
<evidence type="ECO:0000313" key="3">
    <source>
        <dbReference type="Proteomes" id="UP000798808"/>
    </source>
</evidence>
<proteinExistence type="predicted"/>
<name>A0ABW9RUW3_9BACT</name>
<comment type="caution">
    <text evidence="2">The sequence shown here is derived from an EMBL/GenBank/DDBJ whole genome shotgun (WGS) entry which is preliminary data.</text>
</comment>
<dbReference type="EMBL" id="SMLW01000638">
    <property type="protein sequence ID" value="MTI27681.1"/>
    <property type="molecule type" value="Genomic_DNA"/>
</dbReference>
<dbReference type="InterPro" id="IPR001279">
    <property type="entry name" value="Metallo-B-lactamas"/>
</dbReference>
<dbReference type="SUPFAM" id="SSF56281">
    <property type="entry name" value="Metallo-hydrolase/oxidoreductase"/>
    <property type="match status" value="1"/>
</dbReference>
<evidence type="ECO:0000313" key="2">
    <source>
        <dbReference type="EMBL" id="MTI27681.1"/>
    </source>
</evidence>
<keyword evidence="3" id="KW-1185">Reference proteome</keyword>
<dbReference type="Pfam" id="PF00753">
    <property type="entry name" value="Lactamase_B"/>
    <property type="match status" value="1"/>
</dbReference>
<dbReference type="Gene3D" id="3.60.15.10">
    <property type="entry name" value="Ribonuclease Z/Hydroxyacylglutathione hydrolase-like"/>
    <property type="match status" value="1"/>
</dbReference>
<dbReference type="SMART" id="SM00849">
    <property type="entry name" value="Lactamase_B"/>
    <property type="match status" value="1"/>
</dbReference>
<organism evidence="2 3">
    <name type="scientific">Fulvivirga kasyanovii</name>
    <dbReference type="NCBI Taxonomy" id="396812"/>
    <lineage>
        <taxon>Bacteria</taxon>
        <taxon>Pseudomonadati</taxon>
        <taxon>Bacteroidota</taxon>
        <taxon>Cytophagia</taxon>
        <taxon>Cytophagales</taxon>
        <taxon>Fulvivirgaceae</taxon>
        <taxon>Fulvivirga</taxon>
    </lineage>
</organism>
<dbReference type="PANTHER" id="PTHR42951">
    <property type="entry name" value="METALLO-BETA-LACTAMASE DOMAIN-CONTAINING"/>
    <property type="match status" value="1"/>
</dbReference>
<gene>
    <name evidence="2" type="ORF">E1163_22175</name>
</gene>
<evidence type="ECO:0000259" key="1">
    <source>
        <dbReference type="SMART" id="SM00849"/>
    </source>
</evidence>
<feature type="domain" description="Metallo-beta-lactamase" evidence="1">
    <location>
        <begin position="14"/>
        <end position="218"/>
    </location>
</feature>
<dbReference type="RefSeq" id="WP_155174678.1">
    <property type="nucleotide sequence ID" value="NZ_BAAAFL010000024.1"/>
</dbReference>
<dbReference type="Proteomes" id="UP000798808">
    <property type="component" value="Unassembled WGS sequence"/>
</dbReference>
<sequence>MSKIIPISIWPGGLINCFLIKGTQKHILVDTGIPNSEGRILRQLKRHNIDAGNIDLIVVTHGHIDHFGSAAKLKDIFGASILAHKADEEAYQSGYADISTMKVNKPQWKLFRALVKDQRAKRFEPDILMEEGTGYDLTPWGTNGKVIHTPGHTPGSLSVILDNGEAIIVDMMASGILLGGVMFRSRIKHPPFHDDLIELKSSFEKVLAAKGELYYLGHGGPVNRKQVMDYYNKYLGTSPDKISINVKNK</sequence>
<accession>A0ABW9RUW3</accession>
<dbReference type="PANTHER" id="PTHR42951:SF17">
    <property type="entry name" value="METALLO-BETA-LACTAMASE DOMAIN-CONTAINING PROTEIN"/>
    <property type="match status" value="1"/>
</dbReference>
<reference evidence="2 3" key="1">
    <citation type="submission" date="2019-02" db="EMBL/GenBank/DDBJ databases">
        <authorList>
            <person name="Goldberg S.R."/>
            <person name="Haltli B.A."/>
            <person name="Correa H."/>
            <person name="Russell K.G."/>
        </authorList>
    </citation>
    <scope>NUCLEOTIDE SEQUENCE [LARGE SCALE GENOMIC DNA]</scope>
    <source>
        <strain evidence="2 3">JCM 16186</strain>
    </source>
</reference>
<dbReference type="CDD" id="cd07721">
    <property type="entry name" value="yflN-like_MBL-fold"/>
    <property type="match status" value="1"/>
</dbReference>
<dbReference type="InterPro" id="IPR036866">
    <property type="entry name" value="RibonucZ/Hydroxyglut_hydro"/>
</dbReference>
<protein>
    <submittedName>
        <fullName evidence="2">MBL fold metallo-hydrolase</fullName>
    </submittedName>
</protein>